<evidence type="ECO:0000256" key="3">
    <source>
        <dbReference type="ARBA" id="ARBA00022679"/>
    </source>
</evidence>
<evidence type="ECO:0000259" key="8">
    <source>
        <dbReference type="PROSITE" id="PS50507"/>
    </source>
</evidence>
<evidence type="ECO:0000313" key="9">
    <source>
        <dbReference type="EMBL" id="UHS16725.1"/>
    </source>
</evidence>
<dbReference type="Gene3D" id="3.30.70.270">
    <property type="match status" value="1"/>
</dbReference>
<dbReference type="GO" id="GO:0003723">
    <property type="term" value="F:RNA binding"/>
    <property type="evidence" value="ECO:0007669"/>
    <property type="project" value="InterPro"/>
</dbReference>
<proteinExistence type="predicted"/>
<evidence type="ECO:0000256" key="5">
    <source>
        <dbReference type="ARBA" id="ARBA00022741"/>
    </source>
</evidence>
<feature type="domain" description="RdRp catalytic" evidence="8">
    <location>
        <begin position="216"/>
        <end position="331"/>
    </location>
</feature>
<organism evidence="9">
    <name type="scientific">Yellowtail scad tombus-like virus</name>
    <dbReference type="NCBI Taxonomy" id="2903078"/>
    <lineage>
        <taxon>Viruses</taxon>
        <taxon>Riboviria</taxon>
        <taxon>Orthornavirae</taxon>
        <taxon>Kitrinoviricota</taxon>
        <taxon>Tolucaviricetes</taxon>
        <taxon>Tolivirales</taxon>
        <taxon>Tombusviridae</taxon>
    </lineage>
</organism>
<evidence type="ECO:0000256" key="1">
    <source>
        <dbReference type="ARBA" id="ARBA00012494"/>
    </source>
</evidence>
<comment type="catalytic activity">
    <reaction evidence="7">
        <text>RNA(n) + a ribonucleoside 5'-triphosphate = RNA(n+1) + diphosphate</text>
        <dbReference type="Rhea" id="RHEA:21248"/>
        <dbReference type="Rhea" id="RHEA-COMP:14527"/>
        <dbReference type="Rhea" id="RHEA-COMP:17342"/>
        <dbReference type="ChEBI" id="CHEBI:33019"/>
        <dbReference type="ChEBI" id="CHEBI:61557"/>
        <dbReference type="ChEBI" id="CHEBI:140395"/>
        <dbReference type="EC" id="2.7.7.48"/>
    </reaction>
</comment>
<reference evidence="9" key="1">
    <citation type="journal article" date="2021" name="Virus Evol.">
        <title>Virome composition in marine fish revealed by meta-transcriptomics.</title>
        <authorList>
            <person name="Geoghegan J.L."/>
            <person name="Di Giallonardo F."/>
            <person name="Wille M."/>
            <person name="Ortiz-Baez A.S."/>
            <person name="Costa V.A."/>
            <person name="Ghaly T."/>
            <person name="Mifsud J.C.O."/>
            <person name="Turnbull O.M.H."/>
            <person name="Bellwood D.R."/>
            <person name="Williamson J.E."/>
            <person name="Holmes E.C."/>
        </authorList>
    </citation>
    <scope>NUCLEOTIDE SEQUENCE</scope>
    <source>
        <strain evidence="9">TRINITY_DN56742_c0_g1_i1_len2980</strain>
    </source>
</reference>
<accession>A0A8K1XGT1</accession>
<dbReference type="InterPro" id="IPR043128">
    <property type="entry name" value="Rev_trsase/Diguanyl_cyclase"/>
</dbReference>
<protein>
    <recommendedName>
        <fullName evidence="1 7">RNA-directed RNA polymerase</fullName>
        <ecNumber evidence="1 7">2.7.7.48</ecNumber>
    </recommendedName>
</protein>
<dbReference type="EC" id="2.7.7.48" evidence="1 7"/>
<dbReference type="EMBL" id="OL804375">
    <property type="protein sequence ID" value="UHS16725.1"/>
    <property type="molecule type" value="Genomic_RNA"/>
</dbReference>
<dbReference type="InterPro" id="IPR043502">
    <property type="entry name" value="DNA/RNA_pol_sf"/>
</dbReference>
<keyword evidence="5 7" id="KW-0547">Nucleotide-binding</keyword>
<dbReference type="Pfam" id="PF00998">
    <property type="entry name" value="RdRP_3"/>
    <property type="match status" value="1"/>
</dbReference>
<keyword evidence="4 7" id="KW-0548">Nucleotidyltransferase</keyword>
<dbReference type="GO" id="GO:0039694">
    <property type="term" value="P:viral RNA genome replication"/>
    <property type="evidence" value="ECO:0007669"/>
    <property type="project" value="InterPro"/>
</dbReference>
<sequence length="505" mass="56872">MRIIAHCQREVALNNNRLPGSVSRAGPQPCMTKRTTGRLVSGVEGWAGTIVTHSDCVCNEMRALHHRHQKAAPPPSREGVALLRAKSEQLFLGDGDKIIPKPREAVLSHYSGRQLAEFQRALRTLKERPVCARDAVVKMFLKDDKYALDIAKSKAPRCIQYRDKRYCLELARYLQIIEGRVYGASDRFGHRLIAKGRNLAQRGADLWAKASEFSDPYFLLLDASNFDAHVASELLRVEHRIYEKMTKKSARGMLKWLLKLQLTNSGRTKNGTTYTTIGTRMSGDMNTGLGNSVLMASMLECYLDACGVQGATYVDGDDSVVVISRRDVGKLKPVREFFLQFGMEMKHEATEEFSRVDFCQCRPVNVDGHWVLSRDPSRVLVRPLWTTRCMGRRLEGRYLKGLGMGEVAVNWGMPIGSFLGQRLYELGEGKPWSYEFHPGMKTREYGRIDSPAPSLSTRLSYFEAWGIAPEEQLRIEASMLQMRREGVGHAEYSLADVAGPSFASR</sequence>
<dbReference type="GO" id="GO:0003968">
    <property type="term" value="F:RNA-directed RNA polymerase activity"/>
    <property type="evidence" value="ECO:0007669"/>
    <property type="project" value="UniProtKB-KW"/>
</dbReference>
<dbReference type="InterPro" id="IPR002166">
    <property type="entry name" value="RNA_pol_HCV"/>
</dbReference>
<evidence type="ECO:0000256" key="2">
    <source>
        <dbReference type="ARBA" id="ARBA00022484"/>
    </source>
</evidence>
<keyword evidence="6 7" id="KW-0693">Viral RNA replication</keyword>
<evidence type="ECO:0000256" key="6">
    <source>
        <dbReference type="ARBA" id="ARBA00022953"/>
    </source>
</evidence>
<dbReference type="GO" id="GO:0000166">
    <property type="term" value="F:nucleotide binding"/>
    <property type="evidence" value="ECO:0007669"/>
    <property type="project" value="UniProtKB-KW"/>
</dbReference>
<keyword evidence="3 7" id="KW-0808">Transferase</keyword>
<evidence type="ECO:0000256" key="4">
    <source>
        <dbReference type="ARBA" id="ARBA00022695"/>
    </source>
</evidence>
<dbReference type="InterPro" id="IPR007094">
    <property type="entry name" value="RNA-dir_pol_PSvirus"/>
</dbReference>
<evidence type="ECO:0000256" key="7">
    <source>
        <dbReference type="RuleBase" id="RU363062"/>
    </source>
</evidence>
<dbReference type="CDD" id="cd23179">
    <property type="entry name" value="ps_ssRNAv_Tolivirales_RdRp"/>
    <property type="match status" value="1"/>
</dbReference>
<name>A0A8K1XGT1_9TOMB</name>
<dbReference type="SUPFAM" id="SSF56672">
    <property type="entry name" value="DNA/RNA polymerases"/>
    <property type="match status" value="1"/>
</dbReference>
<keyword evidence="2 7" id="KW-0696">RNA-directed RNA polymerase</keyword>
<dbReference type="PROSITE" id="PS50507">
    <property type="entry name" value="RDRP_SSRNA_POS"/>
    <property type="match status" value="1"/>
</dbReference>